<dbReference type="InterPro" id="IPR014729">
    <property type="entry name" value="Rossmann-like_a/b/a_fold"/>
</dbReference>
<dbReference type="CDD" id="cd02165">
    <property type="entry name" value="NMNAT"/>
    <property type="match status" value="1"/>
</dbReference>
<dbReference type="GO" id="GO:0009435">
    <property type="term" value="P:NAD+ biosynthetic process"/>
    <property type="evidence" value="ECO:0007669"/>
    <property type="project" value="UniProtKB-UniPathway"/>
</dbReference>
<sequence length="157" mass="18514">MPSAYSPLKKNPPIAESKHRVKMLELLTQELKYPIQIDDWEINQSSPNYTYLTVQHLQNEYPNFSISLVIGADQLQQFQKWKNYQEILDSVQIIGFNRKNYNVTPLIDMNLTWIKDFEMDISSTEIRRKIASGVQKGRELPHAVWNYIKEHNLYGNE</sequence>
<dbReference type="NCBIfam" id="TIGR00482">
    <property type="entry name" value="nicotinate (nicotinamide) nucleotide adenylyltransferase"/>
    <property type="match status" value="1"/>
</dbReference>
<keyword evidence="3" id="KW-0808">Transferase</keyword>
<organism evidence="9">
    <name type="scientific">marine metagenome</name>
    <dbReference type="NCBI Taxonomy" id="408172"/>
    <lineage>
        <taxon>unclassified sequences</taxon>
        <taxon>metagenomes</taxon>
        <taxon>ecological metagenomes</taxon>
    </lineage>
</organism>
<dbReference type="PANTHER" id="PTHR39321">
    <property type="entry name" value="NICOTINATE-NUCLEOTIDE ADENYLYLTRANSFERASE-RELATED"/>
    <property type="match status" value="1"/>
</dbReference>
<keyword evidence="4" id="KW-0548">Nucleotidyltransferase</keyword>
<evidence type="ECO:0000259" key="8">
    <source>
        <dbReference type="Pfam" id="PF01467"/>
    </source>
</evidence>
<dbReference type="InterPro" id="IPR005248">
    <property type="entry name" value="NadD/NMNAT"/>
</dbReference>
<dbReference type="Gene3D" id="3.40.50.620">
    <property type="entry name" value="HUPs"/>
    <property type="match status" value="1"/>
</dbReference>
<evidence type="ECO:0000256" key="3">
    <source>
        <dbReference type="ARBA" id="ARBA00022679"/>
    </source>
</evidence>
<dbReference type="PANTHER" id="PTHR39321:SF3">
    <property type="entry name" value="PHOSPHOPANTETHEINE ADENYLYLTRANSFERASE"/>
    <property type="match status" value="1"/>
</dbReference>
<dbReference type="GO" id="GO:0070566">
    <property type="term" value="F:adenylyltransferase activity"/>
    <property type="evidence" value="ECO:0007669"/>
    <property type="project" value="UniProtKB-ARBA"/>
</dbReference>
<comment type="pathway">
    <text evidence="1">Cofactor biosynthesis; NAD(+) biosynthesis.</text>
</comment>
<evidence type="ECO:0000256" key="5">
    <source>
        <dbReference type="ARBA" id="ARBA00022741"/>
    </source>
</evidence>
<dbReference type="GO" id="GO:0005524">
    <property type="term" value="F:ATP binding"/>
    <property type="evidence" value="ECO:0007669"/>
    <property type="project" value="UniProtKB-KW"/>
</dbReference>
<evidence type="ECO:0000256" key="4">
    <source>
        <dbReference type="ARBA" id="ARBA00022695"/>
    </source>
</evidence>
<evidence type="ECO:0000313" key="9">
    <source>
        <dbReference type="EMBL" id="SVA11374.1"/>
    </source>
</evidence>
<dbReference type="InterPro" id="IPR004821">
    <property type="entry name" value="Cyt_trans-like"/>
</dbReference>
<dbReference type="SUPFAM" id="SSF52374">
    <property type="entry name" value="Nucleotidylyl transferase"/>
    <property type="match status" value="1"/>
</dbReference>
<gene>
    <name evidence="9" type="ORF">METZ01_LOCUS64228</name>
</gene>
<dbReference type="UniPathway" id="UPA00253"/>
<dbReference type="Pfam" id="PF01467">
    <property type="entry name" value="CTP_transf_like"/>
    <property type="match status" value="1"/>
</dbReference>
<feature type="domain" description="Cytidyltransferase-like" evidence="8">
    <location>
        <begin position="4"/>
        <end position="129"/>
    </location>
</feature>
<reference evidence="9" key="1">
    <citation type="submission" date="2018-05" db="EMBL/GenBank/DDBJ databases">
        <authorList>
            <person name="Lanie J.A."/>
            <person name="Ng W.-L."/>
            <person name="Kazmierczak K.M."/>
            <person name="Andrzejewski T.M."/>
            <person name="Davidsen T.M."/>
            <person name="Wayne K.J."/>
            <person name="Tettelin H."/>
            <person name="Glass J.I."/>
            <person name="Rusch D."/>
            <person name="Podicherti R."/>
            <person name="Tsui H.-C.T."/>
            <person name="Winkler M.E."/>
        </authorList>
    </citation>
    <scope>NUCLEOTIDE SEQUENCE</scope>
</reference>
<evidence type="ECO:0000256" key="6">
    <source>
        <dbReference type="ARBA" id="ARBA00022840"/>
    </source>
</evidence>
<evidence type="ECO:0000256" key="2">
    <source>
        <dbReference type="ARBA" id="ARBA00022642"/>
    </source>
</evidence>
<name>A0A381T6M0_9ZZZZ</name>
<protein>
    <recommendedName>
        <fullName evidence="8">Cytidyltransferase-like domain-containing protein</fullName>
    </recommendedName>
</protein>
<keyword evidence="7" id="KW-0520">NAD</keyword>
<keyword evidence="5" id="KW-0547">Nucleotide-binding</keyword>
<accession>A0A381T6M0</accession>
<dbReference type="AlphaFoldDB" id="A0A381T6M0"/>
<evidence type="ECO:0000256" key="1">
    <source>
        <dbReference type="ARBA" id="ARBA00004790"/>
    </source>
</evidence>
<evidence type="ECO:0000256" key="7">
    <source>
        <dbReference type="ARBA" id="ARBA00023027"/>
    </source>
</evidence>
<keyword evidence="6" id="KW-0067">ATP-binding</keyword>
<dbReference type="EMBL" id="UINC01004048">
    <property type="protein sequence ID" value="SVA11374.1"/>
    <property type="molecule type" value="Genomic_DNA"/>
</dbReference>
<keyword evidence="2" id="KW-0662">Pyridine nucleotide biosynthesis</keyword>
<proteinExistence type="predicted"/>